<proteinExistence type="predicted"/>
<keyword evidence="3" id="KW-1185">Reference proteome</keyword>
<reference evidence="2 3" key="1">
    <citation type="submission" date="2023-07" db="EMBL/GenBank/DDBJ databases">
        <title>Sorghum-associated microbial communities from plants grown in Nebraska, USA.</title>
        <authorList>
            <person name="Schachtman D."/>
        </authorList>
    </citation>
    <scope>NUCLEOTIDE SEQUENCE [LARGE SCALE GENOMIC DNA]</scope>
    <source>
        <strain evidence="2 3">CC60</strain>
    </source>
</reference>
<dbReference type="Proteomes" id="UP001237737">
    <property type="component" value="Unassembled WGS sequence"/>
</dbReference>
<feature type="compositionally biased region" description="Basic and acidic residues" evidence="1">
    <location>
        <begin position="23"/>
        <end position="33"/>
    </location>
</feature>
<evidence type="ECO:0000313" key="2">
    <source>
        <dbReference type="EMBL" id="MDQ0010234.1"/>
    </source>
</evidence>
<dbReference type="RefSeq" id="WP_306850302.1">
    <property type="nucleotide sequence ID" value="NZ_JAUSSK010000003.1"/>
</dbReference>
<accession>A0ABT9SZ06</accession>
<feature type="region of interest" description="Disordered" evidence="1">
    <location>
        <begin position="1"/>
        <end position="44"/>
    </location>
</feature>
<sequence length="44" mass="4825">MPRPHRPVPDSEKPLPGTSPPPYDHEPVERPGPDPDTDGETPET</sequence>
<feature type="compositionally biased region" description="Acidic residues" evidence="1">
    <location>
        <begin position="35"/>
        <end position="44"/>
    </location>
</feature>
<evidence type="ECO:0000256" key="1">
    <source>
        <dbReference type="SAM" id="MobiDB-lite"/>
    </source>
</evidence>
<evidence type="ECO:0000313" key="3">
    <source>
        <dbReference type="Proteomes" id="UP001237737"/>
    </source>
</evidence>
<dbReference type="EMBL" id="JAUSSK010000003">
    <property type="protein sequence ID" value="MDQ0010234.1"/>
    <property type="molecule type" value="Genomic_DNA"/>
</dbReference>
<organism evidence="2 3">
    <name type="scientific">Luteibacter jiangsuensis</name>
    <dbReference type="NCBI Taxonomy" id="637577"/>
    <lineage>
        <taxon>Bacteria</taxon>
        <taxon>Pseudomonadati</taxon>
        <taxon>Pseudomonadota</taxon>
        <taxon>Gammaproteobacteria</taxon>
        <taxon>Lysobacterales</taxon>
        <taxon>Rhodanobacteraceae</taxon>
        <taxon>Luteibacter</taxon>
    </lineage>
</organism>
<name>A0ABT9SZ06_9GAMM</name>
<gene>
    <name evidence="2" type="ORF">J2T07_002424</name>
</gene>
<comment type="caution">
    <text evidence="2">The sequence shown here is derived from an EMBL/GenBank/DDBJ whole genome shotgun (WGS) entry which is preliminary data.</text>
</comment>
<protein>
    <submittedName>
        <fullName evidence="2">Uncharacterized protein</fullName>
    </submittedName>
</protein>